<evidence type="ECO:0000313" key="2">
    <source>
        <dbReference type="Proteomes" id="UP001162030"/>
    </source>
</evidence>
<evidence type="ECO:0000313" key="1">
    <source>
        <dbReference type="EMBL" id="CAI8935938.1"/>
    </source>
</evidence>
<organism evidence="1 2">
    <name type="scientific">Methylocaldum szegediense</name>
    <dbReference type="NCBI Taxonomy" id="73780"/>
    <lineage>
        <taxon>Bacteria</taxon>
        <taxon>Pseudomonadati</taxon>
        <taxon>Pseudomonadota</taxon>
        <taxon>Gammaproteobacteria</taxon>
        <taxon>Methylococcales</taxon>
        <taxon>Methylococcaceae</taxon>
        <taxon>Methylocaldum</taxon>
    </lineage>
</organism>
<accession>A0ABN8X866</accession>
<gene>
    <name evidence="1" type="ORF">MSZNOR_4139</name>
</gene>
<dbReference type="RefSeq" id="WP_026609578.1">
    <property type="nucleotide sequence ID" value="NZ_OX458333.1"/>
</dbReference>
<keyword evidence="2" id="KW-1185">Reference proteome</keyword>
<reference evidence="1 2" key="1">
    <citation type="submission" date="2023-03" db="EMBL/GenBank/DDBJ databases">
        <authorList>
            <person name="Pearce D."/>
        </authorList>
    </citation>
    <scope>NUCLEOTIDE SEQUENCE [LARGE SCALE GENOMIC DNA]</scope>
    <source>
        <strain evidence="1">Msz</strain>
    </source>
</reference>
<protein>
    <submittedName>
        <fullName evidence="1">Uncharacterized protein</fullName>
    </submittedName>
</protein>
<proteinExistence type="predicted"/>
<dbReference type="Proteomes" id="UP001162030">
    <property type="component" value="Chromosome"/>
</dbReference>
<dbReference type="EMBL" id="OX458333">
    <property type="protein sequence ID" value="CAI8935938.1"/>
    <property type="molecule type" value="Genomic_DNA"/>
</dbReference>
<name>A0ABN8X866_9GAMM</name>
<sequence>MIAKILGGSDPAERLLVEPLPERDAEGLLALLRLLNRGRLARISPGGEPILLDEQNCDL</sequence>